<dbReference type="Gene3D" id="3.40.50.720">
    <property type="entry name" value="NAD(P)-binding Rossmann-like Domain"/>
    <property type="match status" value="1"/>
</dbReference>
<dbReference type="AlphaFoldDB" id="A0A239BVB4"/>
<sequence length="237" mass="25025">MLAALDAQSLTAIWRFMKTALIIGDSGGIGGAMAAQLRATGHAVTGLSRSRDGLDVTDEDSVRGALGGLDGPFDLIFVATGALQIEGAEPEKTLKTLDVGALKDQYLLNAIGPVMVLKHAQPLLPRDRPAVFAVLSARVGSIGDNRLGGWYSYRAAKAGVNQLVHSAAIEMARTHRQLACVCLHPGTVETAFTAKYASRYPTVTAEHAAERLVAVISGLTAKDTGKFLDYAGQEIPW</sequence>
<evidence type="ECO:0000313" key="2">
    <source>
        <dbReference type="Proteomes" id="UP000198440"/>
    </source>
</evidence>
<name>A0A239BVB4_9RHOB</name>
<dbReference type="EMBL" id="FZON01000004">
    <property type="protein sequence ID" value="SNS11967.1"/>
    <property type="molecule type" value="Genomic_DNA"/>
</dbReference>
<dbReference type="Proteomes" id="UP000198440">
    <property type="component" value="Unassembled WGS sequence"/>
</dbReference>
<gene>
    <name evidence="1" type="ORF">SAMN04488078_1004170</name>
</gene>
<accession>A0A239BVB4</accession>
<dbReference type="GO" id="GO:0005737">
    <property type="term" value="C:cytoplasm"/>
    <property type="evidence" value="ECO:0007669"/>
    <property type="project" value="TreeGrafter"/>
</dbReference>
<evidence type="ECO:0000313" key="1">
    <source>
        <dbReference type="EMBL" id="SNS11967.1"/>
    </source>
</evidence>
<reference evidence="1 2" key="1">
    <citation type="submission" date="2017-06" db="EMBL/GenBank/DDBJ databases">
        <authorList>
            <person name="Kim H.J."/>
            <person name="Triplett B.A."/>
        </authorList>
    </citation>
    <scope>NUCLEOTIDE SEQUENCE [LARGE SCALE GENOMIC DNA]</scope>
    <source>
        <strain evidence="1 2">DSM 11445</strain>
    </source>
</reference>
<proteinExistence type="predicted"/>
<organism evidence="1 2">
    <name type="scientific">Antarctobacter heliothermus</name>
    <dbReference type="NCBI Taxonomy" id="74033"/>
    <lineage>
        <taxon>Bacteria</taxon>
        <taxon>Pseudomonadati</taxon>
        <taxon>Pseudomonadota</taxon>
        <taxon>Alphaproteobacteria</taxon>
        <taxon>Rhodobacterales</taxon>
        <taxon>Roseobacteraceae</taxon>
        <taxon>Antarctobacter</taxon>
    </lineage>
</organism>
<dbReference type="InterPro" id="IPR036291">
    <property type="entry name" value="NAD(P)-bd_dom_sf"/>
</dbReference>
<dbReference type="GO" id="GO:0016491">
    <property type="term" value="F:oxidoreductase activity"/>
    <property type="evidence" value="ECO:0007669"/>
    <property type="project" value="TreeGrafter"/>
</dbReference>
<dbReference type="PANTHER" id="PTHR43544:SF12">
    <property type="entry name" value="NAD(P)-BINDING ROSSMANN-FOLD SUPERFAMILY PROTEIN"/>
    <property type="match status" value="1"/>
</dbReference>
<dbReference type="PRINTS" id="PR00081">
    <property type="entry name" value="GDHRDH"/>
</dbReference>
<dbReference type="InterPro" id="IPR002347">
    <property type="entry name" value="SDR_fam"/>
</dbReference>
<dbReference type="SUPFAM" id="SSF51735">
    <property type="entry name" value="NAD(P)-binding Rossmann-fold domains"/>
    <property type="match status" value="1"/>
</dbReference>
<dbReference type="PANTHER" id="PTHR43544">
    <property type="entry name" value="SHORT-CHAIN DEHYDROGENASE/REDUCTASE"/>
    <property type="match status" value="1"/>
</dbReference>
<dbReference type="InterPro" id="IPR051468">
    <property type="entry name" value="Fungal_SecMetab_SDRs"/>
</dbReference>
<protein>
    <submittedName>
        <fullName evidence="1">NAD(P)-dependent dehydrogenase, short-chain alcohol dehydrogenase family</fullName>
    </submittedName>
</protein>
<dbReference type="Pfam" id="PF00106">
    <property type="entry name" value="adh_short"/>
    <property type="match status" value="1"/>
</dbReference>